<name>A0A9C7R1S3_9GAMM</name>
<protein>
    <submittedName>
        <fullName evidence="1">Uncharacterized protein</fullName>
    </submittedName>
</protein>
<proteinExistence type="predicted"/>
<comment type="caution">
    <text evidence="1">The sequence shown here is derived from an EMBL/GenBank/DDBJ whole genome shotgun (WGS) entry which is preliminary data.</text>
</comment>
<dbReference type="AlphaFoldDB" id="A0A9C7R1S3"/>
<reference evidence="1 2" key="1">
    <citation type="journal article" date="2018" name="Nat. Biotechnol.">
        <title>A standardized bacterial taxonomy based on genome phylogeny substantially revises the tree of life.</title>
        <authorList>
            <person name="Parks D.H."/>
            <person name="Chuvochina M."/>
            <person name="Waite D.W."/>
            <person name="Rinke C."/>
            <person name="Skarshewski A."/>
            <person name="Chaumeil P.A."/>
            <person name="Hugenholtz P."/>
        </authorList>
    </citation>
    <scope>NUCLEOTIDE SEQUENCE [LARGE SCALE GENOMIC DNA]</scope>
    <source>
        <strain evidence="1">UBA11264</strain>
    </source>
</reference>
<sequence length="361" mass="41136">MQTPWGKLQELNINDHNLAENILRQDKHQLVEGLVAECLFDQIMSVFPDKLDNKVIPLNVDTIIVDTKRKKERWLGFVWAKTRDTGLGRYLQALEKAVVVYLITFRNGEFIVNITSNGKVAGKEKTLSELMSEISVGAYNKFEVNSSVKNEDRQRQVFWGFISNYYKERIGEEISLPRILINIGIQPYFRSVWNLDRAYIINDQVWTLEIKHKYPINGHKELAFGINNGELNMINKLAIAGIKCLHTVIVKPYWSKETGSMYLLNSLSTREKAAIVAIVLDESSVNKIMASESDISAPHTSITGNSKITYKRIPCSAFNKIGLLSDSTKIIANEIFNLMNNSDSNSVVNDSWLRSLRIYEN</sequence>
<dbReference type="EMBL" id="DPSM01000031">
    <property type="protein sequence ID" value="HCK03129.1"/>
    <property type="molecule type" value="Genomic_DNA"/>
</dbReference>
<accession>A0A9C7R1S3</accession>
<organism evidence="1 2">
    <name type="scientific">Serratia grimesii</name>
    <dbReference type="NCBI Taxonomy" id="82995"/>
    <lineage>
        <taxon>Bacteria</taxon>
        <taxon>Pseudomonadati</taxon>
        <taxon>Pseudomonadota</taxon>
        <taxon>Gammaproteobacteria</taxon>
        <taxon>Enterobacterales</taxon>
        <taxon>Yersiniaceae</taxon>
        <taxon>Serratia</taxon>
    </lineage>
</organism>
<dbReference type="RefSeq" id="WP_278432209.1">
    <property type="nucleotide sequence ID" value="NZ_DPSM01000031.1"/>
</dbReference>
<dbReference type="Proteomes" id="UP000262210">
    <property type="component" value="Unassembled WGS sequence"/>
</dbReference>
<evidence type="ECO:0000313" key="2">
    <source>
        <dbReference type="Proteomes" id="UP000262210"/>
    </source>
</evidence>
<evidence type="ECO:0000313" key="1">
    <source>
        <dbReference type="EMBL" id="HCK03129.1"/>
    </source>
</evidence>
<gene>
    <name evidence="1" type="ORF">DHV72_24340</name>
</gene>